<dbReference type="Proteomes" id="UP000229740">
    <property type="component" value="Unassembled WGS sequence"/>
</dbReference>
<dbReference type="AlphaFoldDB" id="A0A2G6E114"/>
<accession>A0A2G6E114</accession>
<name>A0A2G6E114_9BACT</name>
<evidence type="ECO:0000259" key="2">
    <source>
        <dbReference type="PROSITE" id="PS51123"/>
    </source>
</evidence>
<dbReference type="EMBL" id="PDPS01000051">
    <property type="protein sequence ID" value="PID55667.1"/>
    <property type="molecule type" value="Genomic_DNA"/>
</dbReference>
<comment type="caution">
    <text evidence="3">The sequence shown here is derived from an EMBL/GenBank/DDBJ whole genome shotgun (WGS) entry which is preliminary data.</text>
</comment>
<protein>
    <submittedName>
        <fullName evidence="3">Peptidoglycan-associated lipoprotein</fullName>
    </submittedName>
</protein>
<dbReference type="InterPro" id="IPR036737">
    <property type="entry name" value="OmpA-like_sf"/>
</dbReference>
<organism evidence="3 4">
    <name type="scientific">candidate division KSB3 bacterium</name>
    <dbReference type="NCBI Taxonomy" id="2044937"/>
    <lineage>
        <taxon>Bacteria</taxon>
        <taxon>candidate division KSB3</taxon>
    </lineage>
</organism>
<evidence type="ECO:0000256" key="1">
    <source>
        <dbReference type="PROSITE-ProRule" id="PRU00473"/>
    </source>
</evidence>
<reference evidence="3 4" key="1">
    <citation type="submission" date="2017-10" db="EMBL/GenBank/DDBJ databases">
        <title>Novel microbial diversity and functional potential in the marine mammal oral microbiome.</title>
        <authorList>
            <person name="Dudek N.K."/>
            <person name="Sun C.L."/>
            <person name="Burstein D."/>
            <person name="Kantor R.S."/>
            <person name="Aliaga Goltsman D.S."/>
            <person name="Bik E.M."/>
            <person name="Thomas B.C."/>
            <person name="Banfield J.F."/>
            <person name="Relman D.A."/>
        </authorList>
    </citation>
    <scope>NUCLEOTIDE SEQUENCE [LARGE SCALE GENOMIC DNA]</scope>
    <source>
        <strain evidence="3">DOLZORAL124_49_17</strain>
    </source>
</reference>
<evidence type="ECO:0000313" key="3">
    <source>
        <dbReference type="EMBL" id="PID55667.1"/>
    </source>
</evidence>
<evidence type="ECO:0000313" key="4">
    <source>
        <dbReference type="Proteomes" id="UP000229740"/>
    </source>
</evidence>
<dbReference type="SUPFAM" id="SSF103088">
    <property type="entry name" value="OmpA-like"/>
    <property type="match status" value="1"/>
</dbReference>
<gene>
    <name evidence="3" type="ORF">CSB45_14920</name>
</gene>
<keyword evidence="3" id="KW-0449">Lipoprotein</keyword>
<proteinExistence type="predicted"/>
<dbReference type="PROSITE" id="PS51123">
    <property type="entry name" value="OMPA_2"/>
    <property type="match status" value="1"/>
</dbReference>
<sequence>AESRLETVSYGKERLLFTDHDEASWAQDRRDDFVVVDK</sequence>
<dbReference type="InterPro" id="IPR006665">
    <property type="entry name" value="OmpA-like"/>
</dbReference>
<dbReference type="GO" id="GO:0016020">
    <property type="term" value="C:membrane"/>
    <property type="evidence" value="ECO:0007669"/>
    <property type="project" value="UniProtKB-UniRule"/>
</dbReference>
<feature type="domain" description="OmpA-like" evidence="2">
    <location>
        <begin position="1"/>
        <end position="38"/>
    </location>
</feature>
<feature type="non-terminal residue" evidence="3">
    <location>
        <position position="1"/>
    </location>
</feature>
<keyword evidence="1" id="KW-0472">Membrane</keyword>